<dbReference type="InterPro" id="IPR014284">
    <property type="entry name" value="RNA_pol_sigma-70_dom"/>
</dbReference>
<dbReference type="EMBL" id="MHTK01000008">
    <property type="protein sequence ID" value="OHA59241.1"/>
    <property type="molecule type" value="Genomic_DNA"/>
</dbReference>
<dbReference type="CDD" id="cd06171">
    <property type="entry name" value="Sigma70_r4"/>
    <property type="match status" value="1"/>
</dbReference>
<dbReference type="InterPro" id="IPR013324">
    <property type="entry name" value="RNA_pol_sigma_r3/r4-like"/>
</dbReference>
<dbReference type="Pfam" id="PF04542">
    <property type="entry name" value="Sigma70_r2"/>
    <property type="match status" value="1"/>
</dbReference>
<dbReference type="Pfam" id="PF08281">
    <property type="entry name" value="Sigma70_r4_2"/>
    <property type="match status" value="1"/>
</dbReference>
<dbReference type="InterPro" id="IPR039425">
    <property type="entry name" value="RNA_pol_sigma-70-like"/>
</dbReference>
<dbReference type="InterPro" id="IPR007627">
    <property type="entry name" value="RNA_pol_sigma70_r2"/>
</dbReference>
<accession>A0A1G2QGY1</accession>
<dbReference type="SUPFAM" id="SSF88946">
    <property type="entry name" value="Sigma2 domain of RNA polymerase sigma factors"/>
    <property type="match status" value="1"/>
</dbReference>
<dbReference type="GO" id="GO:0003677">
    <property type="term" value="F:DNA binding"/>
    <property type="evidence" value="ECO:0007669"/>
    <property type="project" value="InterPro"/>
</dbReference>
<evidence type="ECO:0000256" key="3">
    <source>
        <dbReference type="ARBA" id="ARBA00023082"/>
    </source>
</evidence>
<keyword evidence="3" id="KW-0731">Sigma factor</keyword>
<comment type="similarity">
    <text evidence="1">Belongs to the sigma-70 factor family. ECF subfamily.</text>
</comment>
<dbReference type="InterPro" id="IPR036388">
    <property type="entry name" value="WH-like_DNA-bd_sf"/>
</dbReference>
<dbReference type="GO" id="GO:0006352">
    <property type="term" value="P:DNA-templated transcription initiation"/>
    <property type="evidence" value="ECO:0007669"/>
    <property type="project" value="InterPro"/>
</dbReference>
<dbReference type="STRING" id="1802439.A2589_03460"/>
<dbReference type="Proteomes" id="UP000177838">
    <property type="component" value="Unassembled WGS sequence"/>
</dbReference>
<feature type="domain" description="RNA polymerase sigma-70 region 2" evidence="5">
    <location>
        <begin position="28"/>
        <end position="93"/>
    </location>
</feature>
<dbReference type="PANTHER" id="PTHR43133:SF51">
    <property type="entry name" value="RNA POLYMERASE SIGMA FACTOR"/>
    <property type="match status" value="1"/>
</dbReference>
<evidence type="ECO:0000259" key="6">
    <source>
        <dbReference type="Pfam" id="PF08281"/>
    </source>
</evidence>
<dbReference type="NCBIfam" id="TIGR02937">
    <property type="entry name" value="sigma70-ECF"/>
    <property type="match status" value="1"/>
</dbReference>
<keyword evidence="2" id="KW-0805">Transcription regulation</keyword>
<reference evidence="7 8" key="1">
    <citation type="journal article" date="2016" name="Nat. Commun.">
        <title>Thousands of microbial genomes shed light on interconnected biogeochemical processes in an aquifer system.</title>
        <authorList>
            <person name="Anantharaman K."/>
            <person name="Brown C.T."/>
            <person name="Hug L.A."/>
            <person name="Sharon I."/>
            <person name="Castelle C.J."/>
            <person name="Probst A.J."/>
            <person name="Thomas B.C."/>
            <person name="Singh A."/>
            <person name="Wilkins M.J."/>
            <person name="Karaoz U."/>
            <person name="Brodie E.L."/>
            <person name="Williams K.H."/>
            <person name="Hubbard S.S."/>
            <person name="Banfield J.F."/>
        </authorList>
    </citation>
    <scope>NUCLEOTIDE SEQUENCE [LARGE SCALE GENOMIC DNA]</scope>
</reference>
<comment type="caution">
    <text evidence="7">The sequence shown here is derived from an EMBL/GenBank/DDBJ whole genome shotgun (WGS) entry which is preliminary data.</text>
</comment>
<name>A0A1G2QGY1_9BACT</name>
<dbReference type="SUPFAM" id="SSF88659">
    <property type="entry name" value="Sigma3 and sigma4 domains of RNA polymerase sigma factors"/>
    <property type="match status" value="1"/>
</dbReference>
<evidence type="ECO:0000256" key="4">
    <source>
        <dbReference type="ARBA" id="ARBA00023163"/>
    </source>
</evidence>
<dbReference type="GO" id="GO:0016987">
    <property type="term" value="F:sigma factor activity"/>
    <property type="evidence" value="ECO:0007669"/>
    <property type="project" value="UniProtKB-KW"/>
</dbReference>
<organism evidence="7 8">
    <name type="scientific">Candidatus Vogelbacteria bacterium RIFOXYD1_FULL_46_19</name>
    <dbReference type="NCBI Taxonomy" id="1802439"/>
    <lineage>
        <taxon>Bacteria</taxon>
        <taxon>Candidatus Vogeliibacteriota</taxon>
    </lineage>
</organism>
<protein>
    <recommendedName>
        <fullName evidence="9">RNA polymerase sigma factor</fullName>
    </recommendedName>
</protein>
<evidence type="ECO:0000259" key="5">
    <source>
        <dbReference type="Pfam" id="PF04542"/>
    </source>
</evidence>
<evidence type="ECO:0008006" key="9">
    <source>
        <dbReference type="Google" id="ProtNLM"/>
    </source>
</evidence>
<keyword evidence="4" id="KW-0804">Transcription</keyword>
<proteinExistence type="inferred from homology"/>
<dbReference type="AlphaFoldDB" id="A0A1G2QGY1"/>
<dbReference type="Gene3D" id="1.10.10.10">
    <property type="entry name" value="Winged helix-like DNA-binding domain superfamily/Winged helix DNA-binding domain"/>
    <property type="match status" value="1"/>
</dbReference>
<feature type="domain" description="RNA polymerase sigma factor 70 region 4 type 2" evidence="6">
    <location>
        <begin position="121"/>
        <end position="173"/>
    </location>
</feature>
<evidence type="ECO:0000313" key="8">
    <source>
        <dbReference type="Proteomes" id="UP000177838"/>
    </source>
</evidence>
<dbReference type="Gene3D" id="1.10.1740.10">
    <property type="match status" value="1"/>
</dbReference>
<sequence length="180" mass="21130">MSDPVTLTDEDIVDRIRSGNRDLYAVIMERYSQKLMRYVLNLVHDDDQAAHIVQDTFIKSYINLSGFDSHKKFSSWIYRIAHNEALNIIKKGRKEVPLLVELEFASEEDLIKSFEEKETSEQVRKYLNALPLIYSEILNLFYLEEKSYQEISDILRIPVGTVAIRLSRAKKLMKNLWTKN</sequence>
<dbReference type="InterPro" id="IPR013249">
    <property type="entry name" value="RNA_pol_sigma70_r4_t2"/>
</dbReference>
<gene>
    <name evidence="7" type="ORF">A2589_03460</name>
</gene>
<dbReference type="PANTHER" id="PTHR43133">
    <property type="entry name" value="RNA POLYMERASE ECF-TYPE SIGMA FACTO"/>
    <property type="match status" value="1"/>
</dbReference>
<evidence type="ECO:0000256" key="1">
    <source>
        <dbReference type="ARBA" id="ARBA00010641"/>
    </source>
</evidence>
<evidence type="ECO:0000313" key="7">
    <source>
        <dbReference type="EMBL" id="OHA59241.1"/>
    </source>
</evidence>
<evidence type="ECO:0000256" key="2">
    <source>
        <dbReference type="ARBA" id="ARBA00023015"/>
    </source>
</evidence>
<dbReference type="InterPro" id="IPR013325">
    <property type="entry name" value="RNA_pol_sigma_r2"/>
</dbReference>